<dbReference type="InterPro" id="IPR001810">
    <property type="entry name" value="F-box_dom"/>
</dbReference>
<dbReference type="SUPFAM" id="SSF81383">
    <property type="entry name" value="F-box domain"/>
    <property type="match status" value="1"/>
</dbReference>
<dbReference type="Gene3D" id="4.10.60.10">
    <property type="entry name" value="Zinc finger, CCHC-type"/>
    <property type="match status" value="1"/>
</dbReference>
<dbReference type="SMART" id="SM00343">
    <property type="entry name" value="ZnF_C2HC"/>
    <property type="match status" value="2"/>
</dbReference>
<dbReference type="GO" id="GO:0008270">
    <property type="term" value="F:zinc ion binding"/>
    <property type="evidence" value="ECO:0007669"/>
    <property type="project" value="UniProtKB-KW"/>
</dbReference>
<dbReference type="GO" id="GO:0003676">
    <property type="term" value="F:nucleic acid binding"/>
    <property type="evidence" value="ECO:0007669"/>
    <property type="project" value="InterPro"/>
</dbReference>
<dbReference type="PANTHER" id="PTHR38926">
    <property type="entry name" value="F-BOX DOMAIN CONTAINING PROTEIN, EXPRESSED"/>
    <property type="match status" value="1"/>
</dbReference>
<dbReference type="CDD" id="cd04458">
    <property type="entry name" value="CSP_CDS"/>
    <property type="match status" value="1"/>
</dbReference>
<keyword evidence="1" id="KW-0863">Zinc-finger</keyword>
<dbReference type="SUPFAM" id="SSF50249">
    <property type="entry name" value="Nucleic acid-binding proteins"/>
    <property type="match status" value="1"/>
</dbReference>
<dbReference type="InterPro" id="IPR019844">
    <property type="entry name" value="CSD_CS"/>
</dbReference>
<evidence type="ECO:0000259" key="4">
    <source>
        <dbReference type="PROSITE" id="PS51857"/>
    </source>
</evidence>
<feature type="domain" description="CCHC-type" evidence="2">
    <location>
        <begin position="103"/>
        <end position="118"/>
    </location>
</feature>
<organism evidence="5 6">
    <name type="scientific">Platanthera zijinensis</name>
    <dbReference type="NCBI Taxonomy" id="2320716"/>
    <lineage>
        <taxon>Eukaryota</taxon>
        <taxon>Viridiplantae</taxon>
        <taxon>Streptophyta</taxon>
        <taxon>Embryophyta</taxon>
        <taxon>Tracheophyta</taxon>
        <taxon>Spermatophyta</taxon>
        <taxon>Magnoliopsida</taxon>
        <taxon>Liliopsida</taxon>
        <taxon>Asparagales</taxon>
        <taxon>Orchidaceae</taxon>
        <taxon>Orchidoideae</taxon>
        <taxon>Orchideae</taxon>
        <taxon>Orchidinae</taxon>
        <taxon>Platanthera</taxon>
    </lineage>
</organism>
<dbReference type="PROSITE" id="PS51857">
    <property type="entry name" value="CSD_2"/>
    <property type="match status" value="1"/>
</dbReference>
<reference evidence="5 6" key="1">
    <citation type="journal article" date="2022" name="Nat. Plants">
        <title>Genomes of leafy and leafless Platanthera orchids illuminate the evolution of mycoheterotrophy.</title>
        <authorList>
            <person name="Li M.H."/>
            <person name="Liu K.W."/>
            <person name="Li Z."/>
            <person name="Lu H.C."/>
            <person name="Ye Q.L."/>
            <person name="Zhang D."/>
            <person name="Wang J.Y."/>
            <person name="Li Y.F."/>
            <person name="Zhong Z.M."/>
            <person name="Liu X."/>
            <person name="Yu X."/>
            <person name="Liu D.K."/>
            <person name="Tu X.D."/>
            <person name="Liu B."/>
            <person name="Hao Y."/>
            <person name="Liao X.Y."/>
            <person name="Jiang Y.T."/>
            <person name="Sun W.H."/>
            <person name="Chen J."/>
            <person name="Chen Y.Q."/>
            <person name="Ai Y."/>
            <person name="Zhai J.W."/>
            <person name="Wu S.S."/>
            <person name="Zhou Z."/>
            <person name="Hsiao Y.Y."/>
            <person name="Wu W.L."/>
            <person name="Chen Y.Y."/>
            <person name="Lin Y.F."/>
            <person name="Hsu J.L."/>
            <person name="Li C.Y."/>
            <person name="Wang Z.W."/>
            <person name="Zhao X."/>
            <person name="Zhong W.Y."/>
            <person name="Ma X.K."/>
            <person name="Ma L."/>
            <person name="Huang J."/>
            <person name="Chen G.Z."/>
            <person name="Huang M.Z."/>
            <person name="Huang L."/>
            <person name="Peng D.H."/>
            <person name="Luo Y.B."/>
            <person name="Zou S.Q."/>
            <person name="Chen S.P."/>
            <person name="Lan S."/>
            <person name="Tsai W.C."/>
            <person name="Van de Peer Y."/>
            <person name="Liu Z.J."/>
        </authorList>
    </citation>
    <scope>NUCLEOTIDE SEQUENCE [LARGE SCALE GENOMIC DNA]</scope>
    <source>
        <strain evidence="5">Lor287</strain>
    </source>
</reference>
<evidence type="ECO:0000256" key="1">
    <source>
        <dbReference type="PROSITE-ProRule" id="PRU00047"/>
    </source>
</evidence>
<protein>
    <submittedName>
        <fullName evidence="5">F-box/LRR-repeat protein 23</fullName>
    </submittedName>
</protein>
<dbReference type="SUPFAM" id="SSF57756">
    <property type="entry name" value="Retrovirus zinc finger-like domains"/>
    <property type="match status" value="1"/>
</dbReference>
<dbReference type="Gene3D" id="3.80.10.10">
    <property type="entry name" value="Ribonuclease Inhibitor"/>
    <property type="match status" value="1"/>
</dbReference>
<dbReference type="InterPro" id="IPR036047">
    <property type="entry name" value="F-box-like_dom_sf"/>
</dbReference>
<proteinExistence type="predicted"/>
<name>A0AAP0BW87_9ASPA</name>
<evidence type="ECO:0000313" key="5">
    <source>
        <dbReference type="EMBL" id="KAK8951933.1"/>
    </source>
</evidence>
<dbReference type="InterPro" id="IPR036875">
    <property type="entry name" value="Znf_CCHC_sf"/>
</dbReference>
<feature type="domain" description="F-box" evidence="3">
    <location>
        <begin position="205"/>
        <end position="252"/>
    </location>
</feature>
<evidence type="ECO:0000259" key="2">
    <source>
        <dbReference type="PROSITE" id="PS50158"/>
    </source>
</evidence>
<dbReference type="InterPro" id="IPR001878">
    <property type="entry name" value="Znf_CCHC"/>
</dbReference>
<dbReference type="PRINTS" id="PR00050">
    <property type="entry name" value="COLDSHOCK"/>
</dbReference>
<dbReference type="Gene3D" id="1.20.1280.50">
    <property type="match status" value="1"/>
</dbReference>
<dbReference type="PROSITE" id="PS00352">
    <property type="entry name" value="CSD_1"/>
    <property type="match status" value="1"/>
</dbReference>
<dbReference type="SMART" id="SM00357">
    <property type="entry name" value="CSP"/>
    <property type="match status" value="1"/>
</dbReference>
<keyword evidence="1" id="KW-0479">Metal-binding</keyword>
<dbReference type="SUPFAM" id="SSF52047">
    <property type="entry name" value="RNI-like"/>
    <property type="match status" value="1"/>
</dbReference>
<gene>
    <name evidence="5" type="primary">FBL23</name>
    <name evidence="5" type="ORF">KSP39_PZI003266</name>
</gene>
<dbReference type="InterPro" id="IPR011129">
    <property type="entry name" value="CSD"/>
</dbReference>
<keyword evidence="1" id="KW-0862">Zinc</keyword>
<dbReference type="AlphaFoldDB" id="A0AAP0BW87"/>
<dbReference type="PROSITE" id="PS50181">
    <property type="entry name" value="FBOX"/>
    <property type="match status" value="1"/>
</dbReference>
<dbReference type="Pfam" id="PF12937">
    <property type="entry name" value="F-box-like"/>
    <property type="match status" value="1"/>
</dbReference>
<evidence type="ECO:0000259" key="3">
    <source>
        <dbReference type="PROSITE" id="PS50181"/>
    </source>
</evidence>
<keyword evidence="6" id="KW-1185">Reference proteome</keyword>
<comment type="caution">
    <text evidence="5">The sequence shown here is derived from an EMBL/GenBank/DDBJ whole genome shotgun (WGS) entry which is preliminary data.</text>
</comment>
<dbReference type="Proteomes" id="UP001418222">
    <property type="component" value="Unassembled WGS sequence"/>
</dbReference>
<dbReference type="InterPro" id="IPR032675">
    <property type="entry name" value="LRR_dom_sf"/>
</dbReference>
<dbReference type="CDD" id="cd22164">
    <property type="entry name" value="F-box_AtSKIP19-like"/>
    <property type="match status" value="1"/>
</dbReference>
<dbReference type="Pfam" id="PF00098">
    <property type="entry name" value="zf-CCHC"/>
    <property type="match status" value="1"/>
</dbReference>
<dbReference type="PROSITE" id="PS50158">
    <property type="entry name" value="ZF_CCHC"/>
    <property type="match status" value="1"/>
</dbReference>
<dbReference type="PANTHER" id="PTHR38926:SF2">
    <property type="entry name" value="F-BOX_LRR-REPEAT PROTEIN 21-RELATED"/>
    <property type="match status" value="1"/>
</dbReference>
<feature type="domain" description="CSD" evidence="4">
    <location>
        <begin position="21"/>
        <end position="87"/>
    </location>
</feature>
<dbReference type="Gene3D" id="2.40.50.140">
    <property type="entry name" value="Nucleic acid-binding proteins"/>
    <property type="match status" value="1"/>
</dbReference>
<dbReference type="InterPro" id="IPR012340">
    <property type="entry name" value="NA-bd_OB-fold"/>
</dbReference>
<dbReference type="Pfam" id="PF00313">
    <property type="entry name" value="CSD"/>
    <property type="match status" value="1"/>
</dbReference>
<sequence length="513" mass="58175">MSSLGISRKDFVRQWRARLIGLRGRVTWFDARRGFGFIMPEGGGKDIFVHQSSIMAEGFRSLSAGQIVEFVVSEGVDGRARAINVTGPGGTCIQGRRYFGGACYRCRKVGHMARDCKKHSGFNTLGHCYNSGAMRHLVMECPDTRFEPSSSSDNLLKLSKLDRPALSPHTTIKLDLAKEDSRTLSDYLPESTESDEKEFQKGAEERNWAELPRDVLSVIFKAIKALEILSSAQFVCKSWRQLSLEPEIWRCIDMTLIKNRYPLFDVLYTAKLAMDRSAGCLEEYYGEFLGNDVLLGYMAERAPQMRCLHLLSIHGISDKALVEAVRKFPLLEELWISVGMFSDGVVELVGQARPQLKVFRLTSRDYYKVELYSNVDTKAFAIAKHMQQLRRLQLIGNNLTSTGLLAILDGCPYLEHLDIRRCFNVVLGENLLEKCTRIKELRLPNDSIADFMSDPSLPFSEEENDVECGFDFDDGASDDDEYDGFVDYGFHHRDRVFDGESFSDDYGFLNDDF</sequence>
<dbReference type="EMBL" id="JBBWWQ010000003">
    <property type="protein sequence ID" value="KAK8951933.1"/>
    <property type="molecule type" value="Genomic_DNA"/>
</dbReference>
<evidence type="ECO:0000313" key="6">
    <source>
        <dbReference type="Proteomes" id="UP001418222"/>
    </source>
</evidence>
<dbReference type="InterPro" id="IPR002059">
    <property type="entry name" value="CSP_DNA-bd"/>
</dbReference>
<accession>A0AAP0BW87</accession>